<keyword evidence="5" id="KW-0653">Protein transport</keyword>
<gene>
    <name evidence="7" type="ORF">MELIAE_LOCUS3118</name>
</gene>
<dbReference type="GO" id="GO:0032456">
    <property type="term" value="P:endocytic recycling"/>
    <property type="evidence" value="ECO:0007669"/>
    <property type="project" value="InterPro"/>
</dbReference>
<evidence type="ECO:0000256" key="5">
    <source>
        <dbReference type="ARBA" id="ARBA00022927"/>
    </source>
</evidence>
<evidence type="ECO:0000256" key="2">
    <source>
        <dbReference type="ARBA" id="ARBA00010704"/>
    </source>
</evidence>
<evidence type="ECO:0000256" key="6">
    <source>
        <dbReference type="SAM" id="Coils"/>
    </source>
</evidence>
<dbReference type="PANTHER" id="PTHR13673">
    <property type="entry name" value="ESOPHAGEAL CANCER ASSOCIATED PROTEIN"/>
    <property type="match status" value="1"/>
</dbReference>
<evidence type="ECO:0000313" key="7">
    <source>
        <dbReference type="EMBL" id="CAH0550259.1"/>
    </source>
</evidence>
<dbReference type="Proteomes" id="UP001154078">
    <property type="component" value="Chromosome 2"/>
</dbReference>
<keyword evidence="3" id="KW-0813">Transport</keyword>
<reference evidence="7" key="1">
    <citation type="submission" date="2021-12" db="EMBL/GenBank/DDBJ databases">
        <authorList>
            <person name="King R."/>
        </authorList>
    </citation>
    <scope>NUCLEOTIDE SEQUENCE</scope>
</reference>
<keyword evidence="6" id="KW-0175">Coiled coil</keyword>
<name>A0A9P0FC88_BRAAE</name>
<dbReference type="InterPro" id="IPR029705">
    <property type="entry name" value="VPS35L"/>
</dbReference>
<dbReference type="EMBL" id="OV121133">
    <property type="protein sequence ID" value="CAH0550259.1"/>
    <property type="molecule type" value="Genomic_DNA"/>
</dbReference>
<comment type="subcellular location">
    <subcellularLocation>
        <location evidence="1">Endosome</location>
    </subcellularLocation>
</comment>
<protein>
    <recommendedName>
        <fullName evidence="9">VPS35 endosomal protein sorting factor-like</fullName>
    </recommendedName>
</protein>
<dbReference type="AlphaFoldDB" id="A0A9P0FC88"/>
<evidence type="ECO:0000256" key="4">
    <source>
        <dbReference type="ARBA" id="ARBA00022753"/>
    </source>
</evidence>
<dbReference type="GO" id="GO:0005768">
    <property type="term" value="C:endosome"/>
    <property type="evidence" value="ECO:0007669"/>
    <property type="project" value="UniProtKB-SubCell"/>
</dbReference>
<keyword evidence="4" id="KW-0967">Endosome</keyword>
<evidence type="ECO:0000313" key="8">
    <source>
        <dbReference type="Proteomes" id="UP001154078"/>
    </source>
</evidence>
<sequence length="968" mass="109447">MGSNLTEWKTYINADQIITADGIKKGKPLDRISVKDHPLKNVTVTERIPRRILGSQPSTGRTTPVSTPASILEPLSLALNGLDPLTEFALQEMDPLSKMAAEMETSGTQVKAEKTINDNLNSGMQPWSARKASILSKFTTSEKISIVTSFLSEGDKVVVKAQSTAVDKIQHRLEQLDYFEEGSQKKFDLSQAEYIGRIEQLNRELVIAWNSEQRVKALKIAIQCAKLLADTDVLSFYPSKFVLITDILDIFGQLVYERLRTKAEYYKPGSKAAAALPEDFKLEMVPETVKETCLNWFYKIASIRELVPRIYVEMALLKSYNFISNTELSDALLRITDMINGVGNPLVAVYARCYLCRVGLSVTQKNHNNGYLFNNFIGFLETYPQLFNRSVKLDLIKQKVPKSTYMTLYTPALDYILATIACNANENVLNDLLFRATQLGNSSLILNTIMSGFKPSFISDRTVQFLDMIGKCTDDGIPLYALLRTLGLCITICPPPSEQRRQILTTVWRHIVTLQKPEEYISCAEAWVQFVVQNFATREINMVFGDIIDHLTPNRAYENHYKELKAVIQKVLAQIQDFELLLAMDNFLRLIDLFQQESIRVEVCKSVLTQSNSDLKTNDPVVTNALMFLCGVLHDSVNALTPEDEYKQIGEILCNIIRRVDYGRDFEQQLSFYVEARGAFSNIDAVLAQLIQCVNSLSVNTRQIIKGMHTRKTGDFVRACAVYCFITVPSIVSVKTRLQLYLLSGRVALFNECLGQADACFKAAFSIIPELQDDHGKCEIFLVPYIKEFLSTLVVVPDNPERGVLSLTRILLNVLRCFEWNKQNGSLTTIYISVIDMMSTMNQEVYPYHIDKVESNDSMYGSDPKFISEVNNICSILLGEILTQLKEMGPCRRQSQLATELFIRVVTRGDINSANRITLALNLWQLSVKNGYADVKYMARTKNYFQKVAVSKNNKILQQLVDKLNLSQ</sequence>
<evidence type="ECO:0000256" key="1">
    <source>
        <dbReference type="ARBA" id="ARBA00004177"/>
    </source>
</evidence>
<dbReference type="SUPFAM" id="SSF48371">
    <property type="entry name" value="ARM repeat"/>
    <property type="match status" value="1"/>
</dbReference>
<dbReference type="GO" id="GO:0015031">
    <property type="term" value="P:protein transport"/>
    <property type="evidence" value="ECO:0007669"/>
    <property type="project" value="UniProtKB-KW"/>
</dbReference>
<dbReference type="PANTHER" id="PTHR13673:SF0">
    <property type="entry name" value="VPS35 ENDOSOMAL PROTEIN-SORTING FACTOR-LIKE"/>
    <property type="match status" value="1"/>
</dbReference>
<evidence type="ECO:0008006" key="9">
    <source>
        <dbReference type="Google" id="ProtNLM"/>
    </source>
</evidence>
<organism evidence="7 8">
    <name type="scientific">Brassicogethes aeneus</name>
    <name type="common">Rape pollen beetle</name>
    <name type="synonym">Meligethes aeneus</name>
    <dbReference type="NCBI Taxonomy" id="1431903"/>
    <lineage>
        <taxon>Eukaryota</taxon>
        <taxon>Metazoa</taxon>
        <taxon>Ecdysozoa</taxon>
        <taxon>Arthropoda</taxon>
        <taxon>Hexapoda</taxon>
        <taxon>Insecta</taxon>
        <taxon>Pterygota</taxon>
        <taxon>Neoptera</taxon>
        <taxon>Endopterygota</taxon>
        <taxon>Coleoptera</taxon>
        <taxon>Polyphaga</taxon>
        <taxon>Cucujiformia</taxon>
        <taxon>Nitidulidae</taxon>
        <taxon>Meligethinae</taxon>
        <taxon>Brassicogethes</taxon>
    </lineage>
</organism>
<proteinExistence type="inferred from homology"/>
<evidence type="ECO:0000256" key="3">
    <source>
        <dbReference type="ARBA" id="ARBA00022448"/>
    </source>
</evidence>
<dbReference type="OrthoDB" id="1734063at2759"/>
<keyword evidence="8" id="KW-1185">Reference proteome</keyword>
<accession>A0A9P0FC88</accession>
<comment type="similarity">
    <text evidence="2">Belongs to the VPS35L family.</text>
</comment>
<feature type="coiled-coil region" evidence="6">
    <location>
        <begin position="554"/>
        <end position="581"/>
    </location>
</feature>
<dbReference type="InterPro" id="IPR016024">
    <property type="entry name" value="ARM-type_fold"/>
</dbReference>